<comment type="caution">
    <text evidence="1">The sequence shown here is derived from an EMBL/GenBank/DDBJ whole genome shotgun (WGS) entry which is preliminary data.</text>
</comment>
<accession>A0A9D4G2N1</accession>
<gene>
    <name evidence="1" type="ORF">DPMN_137855</name>
</gene>
<reference evidence="1" key="2">
    <citation type="submission" date="2020-11" db="EMBL/GenBank/DDBJ databases">
        <authorList>
            <person name="McCartney M.A."/>
            <person name="Auch B."/>
            <person name="Kono T."/>
            <person name="Mallez S."/>
            <person name="Becker A."/>
            <person name="Gohl D.M."/>
            <person name="Silverstein K.A.T."/>
            <person name="Koren S."/>
            <person name="Bechman K.B."/>
            <person name="Herman A."/>
            <person name="Abrahante J.E."/>
            <person name="Garbe J."/>
        </authorList>
    </citation>
    <scope>NUCLEOTIDE SEQUENCE</scope>
    <source>
        <strain evidence="1">Duluth1</strain>
        <tissue evidence="1">Whole animal</tissue>
    </source>
</reference>
<evidence type="ECO:0000313" key="2">
    <source>
        <dbReference type="Proteomes" id="UP000828390"/>
    </source>
</evidence>
<dbReference type="AlphaFoldDB" id="A0A9D4G2N1"/>
<sequence length="60" mass="6614">MFYHANGASLGDLQVTLETSGYGNSTVQEFSGPLNSSDTWERLAFTINPIPKFQVHVLNI</sequence>
<dbReference type="Proteomes" id="UP000828390">
    <property type="component" value="Unassembled WGS sequence"/>
</dbReference>
<evidence type="ECO:0000313" key="1">
    <source>
        <dbReference type="EMBL" id="KAH3809484.1"/>
    </source>
</evidence>
<keyword evidence="2" id="KW-1185">Reference proteome</keyword>
<organism evidence="1 2">
    <name type="scientific">Dreissena polymorpha</name>
    <name type="common">Zebra mussel</name>
    <name type="synonym">Mytilus polymorpha</name>
    <dbReference type="NCBI Taxonomy" id="45954"/>
    <lineage>
        <taxon>Eukaryota</taxon>
        <taxon>Metazoa</taxon>
        <taxon>Spiralia</taxon>
        <taxon>Lophotrochozoa</taxon>
        <taxon>Mollusca</taxon>
        <taxon>Bivalvia</taxon>
        <taxon>Autobranchia</taxon>
        <taxon>Heteroconchia</taxon>
        <taxon>Euheterodonta</taxon>
        <taxon>Imparidentia</taxon>
        <taxon>Neoheterodontei</taxon>
        <taxon>Myida</taxon>
        <taxon>Dreissenoidea</taxon>
        <taxon>Dreissenidae</taxon>
        <taxon>Dreissena</taxon>
    </lineage>
</organism>
<reference evidence="1" key="1">
    <citation type="journal article" date="2019" name="bioRxiv">
        <title>The Genome of the Zebra Mussel, Dreissena polymorpha: A Resource for Invasive Species Research.</title>
        <authorList>
            <person name="McCartney M.A."/>
            <person name="Auch B."/>
            <person name="Kono T."/>
            <person name="Mallez S."/>
            <person name="Zhang Y."/>
            <person name="Obille A."/>
            <person name="Becker A."/>
            <person name="Abrahante J.E."/>
            <person name="Garbe J."/>
            <person name="Badalamenti J.P."/>
            <person name="Herman A."/>
            <person name="Mangelson H."/>
            <person name="Liachko I."/>
            <person name="Sullivan S."/>
            <person name="Sone E.D."/>
            <person name="Koren S."/>
            <person name="Silverstein K.A.T."/>
            <person name="Beckman K.B."/>
            <person name="Gohl D.M."/>
        </authorList>
    </citation>
    <scope>NUCLEOTIDE SEQUENCE</scope>
    <source>
        <strain evidence="1">Duluth1</strain>
        <tissue evidence="1">Whole animal</tissue>
    </source>
</reference>
<dbReference type="EMBL" id="JAIWYP010000006">
    <property type="protein sequence ID" value="KAH3809484.1"/>
    <property type="molecule type" value="Genomic_DNA"/>
</dbReference>
<name>A0A9D4G2N1_DREPO</name>
<dbReference type="Gene3D" id="2.60.120.200">
    <property type="match status" value="1"/>
</dbReference>
<proteinExistence type="predicted"/>
<protein>
    <submittedName>
        <fullName evidence="1">Uncharacterized protein</fullName>
    </submittedName>
</protein>